<dbReference type="Proteomes" id="UP000032534">
    <property type="component" value="Unassembled WGS sequence"/>
</dbReference>
<accession>A0A0D7X660</accession>
<dbReference type="SUPFAM" id="SSF158622">
    <property type="entry name" value="YheA/YmcA-like"/>
    <property type="match status" value="1"/>
</dbReference>
<dbReference type="EMBL" id="JTHP01000004">
    <property type="protein sequence ID" value="KJD46870.1"/>
    <property type="molecule type" value="Genomic_DNA"/>
</dbReference>
<reference evidence="3 4" key="1">
    <citation type="submission" date="2014-11" db="EMBL/GenBank/DDBJ databases">
        <title>Draft Genome Sequences of Paenibacillus polymyxa NRRL B-30509 and Paenibacillus terrae NRRL B-30644, Strains from a Poultry Environment that Produce Tridecaptin A and Paenicidins.</title>
        <authorList>
            <person name="van Belkum M.J."/>
            <person name="Lohans C.T."/>
            <person name="Vederas J.C."/>
        </authorList>
    </citation>
    <scope>NUCLEOTIDE SEQUENCE [LARGE SCALE GENOMIC DNA]</scope>
    <source>
        <strain evidence="3 4">NRRL B-30644</strain>
    </source>
</reference>
<dbReference type="Gene3D" id="1.20.1500.10">
    <property type="entry name" value="YheA/YmcA-like"/>
    <property type="match status" value="1"/>
</dbReference>
<dbReference type="InterPro" id="IPR052767">
    <property type="entry name" value="Bact_com_dev_regulator"/>
</dbReference>
<feature type="coiled-coil region" evidence="1">
    <location>
        <begin position="60"/>
        <end position="99"/>
    </location>
</feature>
<dbReference type="PANTHER" id="PTHR38448">
    <property type="entry name" value="REGULATORY PROTEIN YLBF-RELATED"/>
    <property type="match status" value="1"/>
</dbReference>
<name>A0A0D7X660_9BACL</name>
<gene>
    <name evidence="3" type="ORF">QD47_03430</name>
</gene>
<sequence length="150" mass="17108">MTEERLQQSEHQPAARQHDHLVNRDMILAKAQELAGILGNSEEVQVFRKAEDKIRDHQRIQQLIAAMKKKQKEIVAFESLKNQTMIAKIEAELQELQEELDGIPIVTEFQQSQVEINELLQMVIMAIRDTVAEKVNVEEGKSTSSSNCSD</sequence>
<dbReference type="AlphaFoldDB" id="A0A0D7X660"/>
<feature type="region of interest" description="Disordered" evidence="2">
    <location>
        <begin position="1"/>
        <end position="20"/>
    </location>
</feature>
<dbReference type="InterPro" id="IPR010368">
    <property type="entry name" value="Com_YlbF"/>
</dbReference>
<proteinExistence type="predicted"/>
<dbReference type="Pfam" id="PF06133">
    <property type="entry name" value="Com_YlbF"/>
    <property type="match status" value="1"/>
</dbReference>
<dbReference type="PATRIC" id="fig|159743.3.peg.742"/>
<dbReference type="PANTHER" id="PTHR38448:SF1">
    <property type="entry name" value="YLBF FAMILY REGULATOR"/>
    <property type="match status" value="1"/>
</dbReference>
<comment type="caution">
    <text evidence="3">The sequence shown here is derived from an EMBL/GenBank/DDBJ whole genome shotgun (WGS) entry which is preliminary data.</text>
</comment>
<keyword evidence="1" id="KW-0175">Coiled coil</keyword>
<dbReference type="OrthoDB" id="2167788at2"/>
<dbReference type="InterPro" id="IPR023378">
    <property type="entry name" value="YheA/YmcA-like_dom_sf"/>
</dbReference>
<evidence type="ECO:0000256" key="2">
    <source>
        <dbReference type="SAM" id="MobiDB-lite"/>
    </source>
</evidence>
<organism evidence="3 4">
    <name type="scientific">Paenibacillus terrae</name>
    <dbReference type="NCBI Taxonomy" id="159743"/>
    <lineage>
        <taxon>Bacteria</taxon>
        <taxon>Bacillati</taxon>
        <taxon>Bacillota</taxon>
        <taxon>Bacilli</taxon>
        <taxon>Bacillales</taxon>
        <taxon>Paenibacillaceae</taxon>
        <taxon>Paenibacillus</taxon>
    </lineage>
</organism>
<keyword evidence="4" id="KW-1185">Reference proteome</keyword>
<dbReference type="RefSeq" id="WP_044644809.1">
    <property type="nucleotide sequence ID" value="NZ_JTHP01000004.1"/>
</dbReference>
<evidence type="ECO:0000313" key="3">
    <source>
        <dbReference type="EMBL" id="KJD46870.1"/>
    </source>
</evidence>
<evidence type="ECO:0000256" key="1">
    <source>
        <dbReference type="SAM" id="Coils"/>
    </source>
</evidence>
<protein>
    <submittedName>
        <fullName evidence="3">Membrane protein</fullName>
    </submittedName>
</protein>
<evidence type="ECO:0000313" key="4">
    <source>
        <dbReference type="Proteomes" id="UP000032534"/>
    </source>
</evidence>